<proteinExistence type="predicted"/>
<evidence type="ECO:0000313" key="1">
    <source>
        <dbReference type="EMBL" id="QTD49663.1"/>
    </source>
</evidence>
<gene>
    <name evidence="1" type="ORF">J3U87_29115</name>
</gene>
<keyword evidence="2" id="KW-1185">Reference proteome</keyword>
<dbReference type="EMBL" id="CP071793">
    <property type="protein sequence ID" value="QTD49663.1"/>
    <property type="molecule type" value="Genomic_DNA"/>
</dbReference>
<organism evidence="1 2">
    <name type="scientific">Sulfidibacter corallicola</name>
    <dbReference type="NCBI Taxonomy" id="2818388"/>
    <lineage>
        <taxon>Bacteria</taxon>
        <taxon>Pseudomonadati</taxon>
        <taxon>Acidobacteriota</taxon>
        <taxon>Holophagae</taxon>
        <taxon>Acanthopleuribacterales</taxon>
        <taxon>Acanthopleuribacteraceae</taxon>
        <taxon>Sulfidibacter</taxon>
    </lineage>
</organism>
<protein>
    <submittedName>
        <fullName evidence="1">Uncharacterized protein</fullName>
    </submittedName>
</protein>
<dbReference type="KEGG" id="scor:J3U87_29115"/>
<evidence type="ECO:0000313" key="2">
    <source>
        <dbReference type="Proteomes" id="UP000663929"/>
    </source>
</evidence>
<dbReference type="Proteomes" id="UP000663929">
    <property type="component" value="Chromosome"/>
</dbReference>
<sequence length="199" mass="21979">MTNERLVRKGEAINKVFENCVLRIGEKTDITATDVLDLLAGDRLALLIELRKVSLGSDLDLNLTCTNPACGHEQVIAVDLGQLPVRPYPSERDFSVVLPSQTRITFGLLDGHAEKRLAAIAEPTVSTALMMRIRTINDQPPTKKTLADLSMRDRVALRREMQAVDGGVDTSIDHACEACGTRLTTRVEVEPDFLFPNLR</sequence>
<name>A0A8A4TJ87_SULCO</name>
<accession>A0A8A4TJ87</accession>
<dbReference type="Pfam" id="PF12322">
    <property type="entry name" value="T4_baseplate"/>
    <property type="match status" value="1"/>
</dbReference>
<reference evidence="1" key="1">
    <citation type="submission" date="2021-03" db="EMBL/GenBank/DDBJ databases">
        <title>Acanthopleuribacteraceae sp. M133.</title>
        <authorList>
            <person name="Wang G."/>
        </authorList>
    </citation>
    <scope>NUCLEOTIDE SEQUENCE</scope>
    <source>
        <strain evidence="1">M133</strain>
    </source>
</reference>
<dbReference type="AlphaFoldDB" id="A0A8A4TJ87"/>
<dbReference type="InterPro" id="IPR024364">
    <property type="entry name" value="Baseplate_phage_T4-like"/>
</dbReference>